<name>A0A0N8GPK9_9CHLR</name>
<keyword evidence="1" id="KW-0472">Membrane</keyword>
<feature type="transmembrane region" description="Helical" evidence="1">
    <location>
        <begin position="55"/>
        <end position="76"/>
    </location>
</feature>
<comment type="caution">
    <text evidence="2">The sequence shown here is derived from an EMBL/GenBank/DDBJ whole genome shotgun (WGS) entry which is preliminary data.</text>
</comment>
<dbReference type="AlphaFoldDB" id="A0A0N8GPK9"/>
<reference evidence="2 3" key="1">
    <citation type="submission" date="2015-07" db="EMBL/GenBank/DDBJ databases">
        <title>Whole genome sequence of Herpetosiphon geysericola DSM 7119.</title>
        <authorList>
            <person name="Hemp J."/>
            <person name="Ward L.M."/>
            <person name="Pace L.A."/>
            <person name="Fischer W.W."/>
        </authorList>
    </citation>
    <scope>NUCLEOTIDE SEQUENCE [LARGE SCALE GENOMIC DNA]</scope>
    <source>
        <strain evidence="2 3">DSM 7119</strain>
    </source>
</reference>
<proteinExistence type="predicted"/>
<keyword evidence="1" id="KW-0812">Transmembrane</keyword>
<evidence type="ECO:0000313" key="2">
    <source>
        <dbReference type="EMBL" id="KPL81186.1"/>
    </source>
</evidence>
<gene>
    <name evidence="2" type="ORF">SE18_21045</name>
</gene>
<dbReference type="RefSeq" id="WP_054536437.1">
    <property type="nucleotide sequence ID" value="NZ_LGKP01000035.1"/>
</dbReference>
<keyword evidence="3" id="KW-1185">Reference proteome</keyword>
<sequence length="141" mass="16357">MYEVPHNTRPISKWPIMLISLYYMVLGSLAAINSISFFITMIYSDMLDSHRIMSTLWLALIVIANAGRLAFFVGLINYRRWAYCGSLIIETLMIMHAGYTLAFSKIRIYEWIIISIGMIGIVILGYLFRPKVWRTFFGVEE</sequence>
<accession>A0A0N8GPK9</accession>
<feature type="transmembrane region" description="Helical" evidence="1">
    <location>
        <begin position="108"/>
        <end position="128"/>
    </location>
</feature>
<feature type="transmembrane region" description="Helical" evidence="1">
    <location>
        <begin position="83"/>
        <end position="102"/>
    </location>
</feature>
<keyword evidence="1" id="KW-1133">Transmembrane helix</keyword>
<organism evidence="2 3">
    <name type="scientific">Herpetosiphon geysericola</name>
    <dbReference type="NCBI Taxonomy" id="70996"/>
    <lineage>
        <taxon>Bacteria</taxon>
        <taxon>Bacillati</taxon>
        <taxon>Chloroflexota</taxon>
        <taxon>Chloroflexia</taxon>
        <taxon>Herpetosiphonales</taxon>
        <taxon>Herpetosiphonaceae</taxon>
        <taxon>Herpetosiphon</taxon>
    </lineage>
</organism>
<evidence type="ECO:0000313" key="3">
    <source>
        <dbReference type="Proteomes" id="UP000050277"/>
    </source>
</evidence>
<evidence type="ECO:0000256" key="1">
    <source>
        <dbReference type="SAM" id="Phobius"/>
    </source>
</evidence>
<dbReference type="OrthoDB" id="9836324at2"/>
<dbReference type="STRING" id="70996.SE18_21045"/>
<feature type="transmembrane region" description="Helical" evidence="1">
    <location>
        <begin position="21"/>
        <end position="43"/>
    </location>
</feature>
<dbReference type="EMBL" id="LGKP01000035">
    <property type="protein sequence ID" value="KPL81186.1"/>
    <property type="molecule type" value="Genomic_DNA"/>
</dbReference>
<dbReference type="Proteomes" id="UP000050277">
    <property type="component" value="Unassembled WGS sequence"/>
</dbReference>
<protein>
    <submittedName>
        <fullName evidence="2">Uncharacterized protein</fullName>
    </submittedName>
</protein>